<gene>
    <name evidence="2" type="ORF">ARMOST_11610</name>
</gene>
<evidence type="ECO:0000256" key="1">
    <source>
        <dbReference type="SAM" id="MobiDB-lite"/>
    </source>
</evidence>
<dbReference type="EMBL" id="FUEG01000009">
    <property type="protein sequence ID" value="SJL08247.1"/>
    <property type="molecule type" value="Genomic_DNA"/>
</dbReference>
<feature type="compositionally biased region" description="Basic residues" evidence="1">
    <location>
        <begin position="244"/>
        <end position="253"/>
    </location>
</feature>
<feature type="region of interest" description="Disordered" evidence="1">
    <location>
        <begin position="233"/>
        <end position="262"/>
    </location>
</feature>
<reference evidence="3" key="1">
    <citation type="journal article" date="2017" name="Nat. Ecol. Evol.">
        <title>Genome expansion and lineage-specific genetic innovations in the forest pathogenic fungi Armillaria.</title>
        <authorList>
            <person name="Sipos G."/>
            <person name="Prasanna A.N."/>
            <person name="Walter M.C."/>
            <person name="O'Connor E."/>
            <person name="Balint B."/>
            <person name="Krizsan K."/>
            <person name="Kiss B."/>
            <person name="Hess J."/>
            <person name="Varga T."/>
            <person name="Slot J."/>
            <person name="Riley R."/>
            <person name="Boka B."/>
            <person name="Rigling D."/>
            <person name="Barry K."/>
            <person name="Lee J."/>
            <person name="Mihaltcheva S."/>
            <person name="LaButti K."/>
            <person name="Lipzen A."/>
            <person name="Waldron R."/>
            <person name="Moloney N.M."/>
            <person name="Sperisen C."/>
            <person name="Kredics L."/>
            <person name="Vagvoelgyi C."/>
            <person name="Patrignani A."/>
            <person name="Fitzpatrick D."/>
            <person name="Nagy I."/>
            <person name="Doyle S."/>
            <person name="Anderson J.B."/>
            <person name="Grigoriev I.V."/>
            <person name="Gueldener U."/>
            <person name="Muensterkoetter M."/>
            <person name="Nagy L.G."/>
        </authorList>
    </citation>
    <scope>NUCLEOTIDE SEQUENCE [LARGE SCALE GENOMIC DNA]</scope>
    <source>
        <strain evidence="3">C18/9</strain>
    </source>
</reference>
<accession>A0A284RHP6</accession>
<sequence length="1151" mass="128880">MTDKQGIKRTYLAIDGDSRPTTVGVSTDIGRHNKRRRMLCVLVPPLPDDWRLSSSDAALPGLNPDPNAVLVCKSREVYVVGEHRCTHVTHPLYSISPHHPLHWLTLYSCALLPWFGIAFHRGLKAFICPTHEVLVSLGELAAHILQNHHNLLQRTILIPEDQKATVALPDARHTQKLMRHFVQHIAVAFDVPITKSWNEDFRATAPIPYLSSPRLALRCPDCSHIITSSLSPKGAGKVVAPRSNHIKQKHGRRTTPSDRHPDPNEYFYAQTSGPACGGKRLHSKIVLHGYTPPQSGPAYQYIKVSTLTKPSIASVVVPTPVYAEWLEQLGYPSMLHHSLMGFSQNDLFSLVTLPSLYEARSPPLPNEVLIETALRHIYLFLTTFIKDTNRYLDSAHTQLRDEFGTPSSQFRNLKYPAAYASIVMNLFTILLRMTVLKNAGMPLPFKLKLDPQERKAMKRLYHYVIESGDELDLGTLHQKAYSLLKAVLMAHPSIEKRWSTAIDVVLFFGAFCRRRTELLEGESPFTSPGQFTGMCASWQYTLRCIAVHIVRLGGSKAAYVPFENNNVVMSDSVIDEEEENSVFEGDDDDKDIGTLADPILSTLKLLKAFLTHDRSDDAAKHSTSFSRVRVAWHAAHVGKLQCLPPTQSVWEPNGHSFTLHRKARSIDVDINRFKDGTWSLIKSAHQVLEKLLLDDAESVNLVMSCDVLGLGDNPCVPLSFIASAIARDATASVIEAISVKLQAYIFHNGPKRIDRSRVRDWLQLEEELVGVLVTLHAIAGGINPRSQQIAQLNFNSSSADHDRHLFLLNRDLVVAFSPSKNPRNHGEKSGSVHLLPAVVARLLVAFLVFVRPLKTQLLTVRGSGILPGFLQTRIYLDAHGYPYSGAQLDNIIRDHLGKHFGMYANTLDLRQILSSIKNKYFGSLFLAPKQSAVHAQADHSGYVDRSHYGRNFTRSILDKFSLSTEDIEHFYRLSRLFHAVMGLIPLEPEVSALRPPIPALVRREREQLAVERCHCLVLCHYRLAIGNSHDIILSEVMQLLREKPYLGNYRDQCWSRLGDPVLHGVISAVCHGASKARSEDVDSFHGYSKQDIACAIAIIELTLLEFQTMAETRSDSFNSIDLDSLTYYMAVKSAEEQISGLASGRFVETYT</sequence>
<evidence type="ECO:0000313" key="3">
    <source>
        <dbReference type="Proteomes" id="UP000219338"/>
    </source>
</evidence>
<dbReference type="AlphaFoldDB" id="A0A284RHP6"/>
<evidence type="ECO:0000313" key="2">
    <source>
        <dbReference type="EMBL" id="SJL08247.1"/>
    </source>
</evidence>
<dbReference type="OMA" id="KQDIACA"/>
<name>A0A284RHP6_ARMOS</name>
<keyword evidence="3" id="KW-1185">Reference proteome</keyword>
<organism evidence="2 3">
    <name type="scientific">Armillaria ostoyae</name>
    <name type="common">Armillaria root rot fungus</name>
    <dbReference type="NCBI Taxonomy" id="47428"/>
    <lineage>
        <taxon>Eukaryota</taxon>
        <taxon>Fungi</taxon>
        <taxon>Dikarya</taxon>
        <taxon>Basidiomycota</taxon>
        <taxon>Agaricomycotina</taxon>
        <taxon>Agaricomycetes</taxon>
        <taxon>Agaricomycetidae</taxon>
        <taxon>Agaricales</taxon>
        <taxon>Marasmiineae</taxon>
        <taxon>Physalacriaceae</taxon>
        <taxon>Armillaria</taxon>
    </lineage>
</organism>
<dbReference type="OrthoDB" id="2903156at2759"/>
<dbReference type="Proteomes" id="UP000219338">
    <property type="component" value="Unassembled WGS sequence"/>
</dbReference>
<protein>
    <submittedName>
        <fullName evidence="2">Uncharacterized protein</fullName>
    </submittedName>
</protein>
<proteinExistence type="predicted"/>